<comment type="caution">
    <text evidence="7">The sequence shown here is derived from an EMBL/GenBank/DDBJ whole genome shotgun (WGS) entry which is preliminary data.</text>
</comment>
<dbReference type="GO" id="GO:0000160">
    <property type="term" value="P:phosphorelay signal transduction system"/>
    <property type="evidence" value="ECO:0007669"/>
    <property type="project" value="UniProtKB-KW"/>
</dbReference>
<dbReference type="PANTHER" id="PTHR44591">
    <property type="entry name" value="STRESS RESPONSE REGULATOR PROTEIN 1"/>
    <property type="match status" value="1"/>
</dbReference>
<evidence type="ECO:0000256" key="4">
    <source>
        <dbReference type="ARBA" id="ARBA00023163"/>
    </source>
</evidence>
<accession>A0A7W7ZMI0</accession>
<dbReference type="SUPFAM" id="SSF52172">
    <property type="entry name" value="CheY-like"/>
    <property type="match status" value="1"/>
</dbReference>
<protein>
    <submittedName>
        <fullName evidence="7">FixJ family two-component response regulator</fullName>
    </submittedName>
</protein>
<keyword evidence="2" id="KW-0902">Two-component regulatory system</keyword>
<dbReference type="PROSITE" id="PS50110">
    <property type="entry name" value="RESPONSE_REGULATORY"/>
    <property type="match status" value="1"/>
</dbReference>
<evidence type="ECO:0000256" key="2">
    <source>
        <dbReference type="ARBA" id="ARBA00023012"/>
    </source>
</evidence>
<dbReference type="RefSeq" id="WP_184252807.1">
    <property type="nucleotide sequence ID" value="NZ_JACHIO010000002.1"/>
</dbReference>
<feature type="domain" description="Response regulatory" evidence="6">
    <location>
        <begin position="9"/>
        <end position="123"/>
    </location>
</feature>
<sequence length="125" mass="13497">MASNQSTKFVAIVDDDESVLSALQDLMEADGLPALCFGSAEEFLESGLQHEAACLIVDIRMPGMSGLELQAKLKAAQSDTPVIFITAHGDARVRMQAMREGAAEFLAKPFDDQVLLNRVRAALDM</sequence>
<dbReference type="PANTHER" id="PTHR44591:SF25">
    <property type="entry name" value="CHEMOTAXIS TWO-COMPONENT RESPONSE REGULATOR"/>
    <property type="match status" value="1"/>
</dbReference>
<evidence type="ECO:0000259" key="6">
    <source>
        <dbReference type="PROSITE" id="PS50110"/>
    </source>
</evidence>
<evidence type="ECO:0000256" key="1">
    <source>
        <dbReference type="ARBA" id="ARBA00022553"/>
    </source>
</evidence>
<keyword evidence="1 5" id="KW-0597">Phosphoprotein</keyword>
<dbReference type="Gene3D" id="3.40.50.2300">
    <property type="match status" value="1"/>
</dbReference>
<gene>
    <name evidence="7" type="ORF">HDF15_000649</name>
</gene>
<dbReference type="SMART" id="SM00448">
    <property type="entry name" value="REC"/>
    <property type="match status" value="1"/>
</dbReference>
<dbReference type="FunFam" id="3.40.50.2300:FF:000018">
    <property type="entry name" value="DNA-binding transcriptional regulator NtrC"/>
    <property type="match status" value="1"/>
</dbReference>
<dbReference type="AlphaFoldDB" id="A0A7W7ZMI0"/>
<dbReference type="InterPro" id="IPR050595">
    <property type="entry name" value="Bact_response_regulator"/>
</dbReference>
<dbReference type="InterPro" id="IPR001789">
    <property type="entry name" value="Sig_transdc_resp-reg_receiver"/>
</dbReference>
<reference evidence="7 8" key="1">
    <citation type="submission" date="2020-08" db="EMBL/GenBank/DDBJ databases">
        <title>Genomic Encyclopedia of Type Strains, Phase IV (KMG-V): Genome sequencing to study the core and pangenomes of soil and plant-associated prokaryotes.</title>
        <authorList>
            <person name="Whitman W."/>
        </authorList>
    </citation>
    <scope>NUCLEOTIDE SEQUENCE [LARGE SCALE GENOMIC DNA]</scope>
    <source>
        <strain evidence="7 8">X5P3</strain>
    </source>
</reference>
<dbReference type="Proteomes" id="UP000584867">
    <property type="component" value="Unassembled WGS sequence"/>
</dbReference>
<dbReference type="EMBL" id="JACHIO010000002">
    <property type="protein sequence ID" value="MBB5062322.1"/>
    <property type="molecule type" value="Genomic_DNA"/>
</dbReference>
<evidence type="ECO:0000256" key="3">
    <source>
        <dbReference type="ARBA" id="ARBA00023015"/>
    </source>
</evidence>
<organism evidence="7 8">
    <name type="scientific">Granulicella mallensis</name>
    <dbReference type="NCBI Taxonomy" id="940614"/>
    <lineage>
        <taxon>Bacteria</taxon>
        <taxon>Pseudomonadati</taxon>
        <taxon>Acidobacteriota</taxon>
        <taxon>Terriglobia</taxon>
        <taxon>Terriglobales</taxon>
        <taxon>Acidobacteriaceae</taxon>
        <taxon>Granulicella</taxon>
    </lineage>
</organism>
<dbReference type="Pfam" id="PF00072">
    <property type="entry name" value="Response_reg"/>
    <property type="match status" value="1"/>
</dbReference>
<dbReference type="InterPro" id="IPR011006">
    <property type="entry name" value="CheY-like_superfamily"/>
</dbReference>
<keyword evidence="4" id="KW-0804">Transcription</keyword>
<name>A0A7W7ZMI0_9BACT</name>
<proteinExistence type="predicted"/>
<keyword evidence="3" id="KW-0805">Transcription regulation</keyword>
<evidence type="ECO:0000313" key="8">
    <source>
        <dbReference type="Proteomes" id="UP000584867"/>
    </source>
</evidence>
<evidence type="ECO:0000256" key="5">
    <source>
        <dbReference type="PROSITE-ProRule" id="PRU00169"/>
    </source>
</evidence>
<evidence type="ECO:0000313" key="7">
    <source>
        <dbReference type="EMBL" id="MBB5062322.1"/>
    </source>
</evidence>
<feature type="modified residue" description="4-aspartylphosphate" evidence="5">
    <location>
        <position position="58"/>
    </location>
</feature>